<dbReference type="KEGG" id="strg:SRT_16530"/>
<evidence type="ECO:0000313" key="2">
    <source>
        <dbReference type="Proteomes" id="UP000217758"/>
    </source>
</evidence>
<keyword evidence="2" id="KW-1185">Reference proteome</keyword>
<name>A0A1L7LL28_9STRE</name>
<dbReference type="EMBL" id="AP014612">
    <property type="protein sequence ID" value="BAQ24914.1"/>
    <property type="molecule type" value="Genomic_DNA"/>
</dbReference>
<proteinExistence type="predicted"/>
<protein>
    <submittedName>
        <fullName evidence="1">Uncharacterized protein</fullName>
    </submittedName>
</protein>
<gene>
    <name evidence="1" type="ORF">SRT_16530</name>
</gene>
<organism evidence="1 2">
    <name type="scientific">Streptococcus troglodytae</name>
    <dbReference type="NCBI Taxonomy" id="1111760"/>
    <lineage>
        <taxon>Bacteria</taxon>
        <taxon>Bacillati</taxon>
        <taxon>Bacillota</taxon>
        <taxon>Bacilli</taxon>
        <taxon>Lactobacillales</taxon>
        <taxon>Streptococcaceae</taxon>
        <taxon>Streptococcus</taxon>
    </lineage>
</organism>
<sequence length="62" mass="7452">MRLRIRQAVFFSTLLARVQLLRYKERCEQKQNRRFAKNFKTLGETILTQLTARVQLCLLLLL</sequence>
<dbReference type="AlphaFoldDB" id="A0A1L7LL28"/>
<dbReference type="Proteomes" id="UP000217758">
    <property type="component" value="Chromosome"/>
</dbReference>
<reference evidence="1 2" key="1">
    <citation type="journal article" date="2016" name="Microbiol. Immunol.">
        <title>Complete genome sequence of Streptococcus troglodytae TKU31 isolated from the oral cavity of a chimpanzee (Pan troglodytes).</title>
        <authorList>
            <person name="Okamoto M."/>
            <person name="Naito M."/>
            <person name="Miyanohara M."/>
            <person name="Imai S."/>
            <person name="Nomura Y."/>
            <person name="Saito W."/>
            <person name="Momoi Y."/>
            <person name="Takada K."/>
            <person name="Miyabe-Nishiwaki T."/>
            <person name="Tomonaga M."/>
            <person name="Hanada N."/>
        </authorList>
    </citation>
    <scope>NUCLEOTIDE SEQUENCE [LARGE SCALE GENOMIC DNA]</scope>
    <source>
        <strain evidence="2">TKU 31</strain>
    </source>
</reference>
<evidence type="ECO:0000313" key="1">
    <source>
        <dbReference type="EMBL" id="BAQ24914.1"/>
    </source>
</evidence>
<accession>A0A1L7LL28</accession>